<accession>A0ABN1IKY3</accession>
<name>A0ABN1IKY3_9GAMM</name>
<keyword evidence="1" id="KW-0732">Signal</keyword>
<evidence type="ECO:0000313" key="2">
    <source>
        <dbReference type="EMBL" id="GAA0716470.1"/>
    </source>
</evidence>
<dbReference type="EMBL" id="BAAAEU010000010">
    <property type="protein sequence ID" value="GAA0716470.1"/>
    <property type="molecule type" value="Genomic_DNA"/>
</dbReference>
<sequence>MPRASRTATSALHGARIALAGGLLLTGGAANAAVGATAVAGGSLIVNGTLANTTVNVSNNGTLGGNGTIGGDVILAPSGTVAPGAVGAVGELDGNAFTWQAGGAIAFQLGTNNAASDHLVFAGSLARQGTGTFQFKFTDGVAPPTPGTTYTLITFANQSGFSPTDFSYAYNGALSALNGQFHLSATALTFSVISTPVELQSFEVN</sequence>
<evidence type="ECO:0000313" key="3">
    <source>
        <dbReference type="Proteomes" id="UP001501523"/>
    </source>
</evidence>
<comment type="caution">
    <text evidence="2">The sequence shown here is derived from an EMBL/GenBank/DDBJ whole genome shotgun (WGS) entry which is preliminary data.</text>
</comment>
<feature type="signal peptide" evidence="1">
    <location>
        <begin position="1"/>
        <end position="32"/>
    </location>
</feature>
<reference evidence="2 3" key="1">
    <citation type="journal article" date="2019" name="Int. J. Syst. Evol. Microbiol.">
        <title>The Global Catalogue of Microorganisms (GCM) 10K type strain sequencing project: providing services to taxonomists for standard genome sequencing and annotation.</title>
        <authorList>
            <consortium name="The Broad Institute Genomics Platform"/>
            <consortium name="The Broad Institute Genome Sequencing Center for Infectious Disease"/>
            <person name="Wu L."/>
            <person name="Ma J."/>
        </authorList>
    </citation>
    <scope>NUCLEOTIDE SEQUENCE [LARGE SCALE GENOMIC DNA]</scope>
    <source>
        <strain evidence="2 3">JCM 15421</strain>
    </source>
</reference>
<dbReference type="RefSeq" id="WP_343791192.1">
    <property type="nucleotide sequence ID" value="NZ_BAAAEU010000010.1"/>
</dbReference>
<protein>
    <submittedName>
        <fullName evidence="2">Uncharacterized protein</fullName>
    </submittedName>
</protein>
<dbReference type="InterPro" id="IPR011050">
    <property type="entry name" value="Pectin_lyase_fold/virulence"/>
</dbReference>
<feature type="chain" id="PRO_5047164632" evidence="1">
    <location>
        <begin position="33"/>
        <end position="205"/>
    </location>
</feature>
<organism evidence="2 3">
    <name type="scientific">Dokdonella soli</name>
    <dbReference type="NCBI Taxonomy" id="529810"/>
    <lineage>
        <taxon>Bacteria</taxon>
        <taxon>Pseudomonadati</taxon>
        <taxon>Pseudomonadota</taxon>
        <taxon>Gammaproteobacteria</taxon>
        <taxon>Lysobacterales</taxon>
        <taxon>Rhodanobacteraceae</taxon>
        <taxon>Dokdonella</taxon>
    </lineage>
</organism>
<dbReference type="Proteomes" id="UP001501523">
    <property type="component" value="Unassembled WGS sequence"/>
</dbReference>
<keyword evidence="3" id="KW-1185">Reference proteome</keyword>
<dbReference type="SUPFAM" id="SSF51126">
    <property type="entry name" value="Pectin lyase-like"/>
    <property type="match status" value="1"/>
</dbReference>
<evidence type="ECO:0000256" key="1">
    <source>
        <dbReference type="SAM" id="SignalP"/>
    </source>
</evidence>
<gene>
    <name evidence="2" type="ORF">GCM10009105_22920</name>
</gene>
<proteinExistence type="predicted"/>